<keyword evidence="6" id="KW-1185">Reference proteome</keyword>
<dbReference type="InterPro" id="IPR011051">
    <property type="entry name" value="RmlC_Cupin_sf"/>
</dbReference>
<comment type="caution">
    <text evidence="5">The sequence shown here is derived from an EMBL/GenBank/DDBJ whole genome shotgun (WGS) entry which is preliminary data.</text>
</comment>
<dbReference type="InterPro" id="IPR007247">
    <property type="entry name" value="Ureidogly_lyase"/>
</dbReference>
<dbReference type="Pfam" id="PF04115">
    <property type="entry name" value="Ureidogly_lyase"/>
    <property type="match status" value="1"/>
</dbReference>
<sequence length="166" mass="18074">MRTLTPSLLTREAFAPFGNVIEVHPDNTQLAINYGRTTRHHAVAEVATSGPDDRAILSIFRSEPVSLPFQLQVMERHPRGSQAFMPLSGAPYLVVVAPAGDFDAAGLRAFLASGSQGVNYHAGTWHHYSLAMERTSDFLVADRDGPGNNCDEINLEPHVMLALGEH</sequence>
<gene>
    <name evidence="5" type="primary">allA</name>
    <name evidence="5" type="ORF">GCM10007053_01460</name>
</gene>
<name>A0A918XCD4_9GAMM</name>
<keyword evidence="3 5" id="KW-0456">Lyase</keyword>
<dbReference type="RefSeq" id="WP_189474236.1">
    <property type="nucleotide sequence ID" value="NZ_BMYM01000001.1"/>
</dbReference>
<dbReference type="Gene3D" id="2.60.120.480">
    <property type="entry name" value="Ureidoglycolate hydrolase"/>
    <property type="match status" value="1"/>
</dbReference>
<dbReference type="SUPFAM" id="SSF51182">
    <property type="entry name" value="RmlC-like cupins"/>
    <property type="match status" value="1"/>
</dbReference>
<dbReference type="NCBIfam" id="NF009932">
    <property type="entry name" value="PRK13395.1"/>
    <property type="match status" value="1"/>
</dbReference>
<organism evidence="5 6">
    <name type="scientific">Parahalioglobus pacificus</name>
    <dbReference type="NCBI Taxonomy" id="930806"/>
    <lineage>
        <taxon>Bacteria</taxon>
        <taxon>Pseudomonadati</taxon>
        <taxon>Pseudomonadota</taxon>
        <taxon>Gammaproteobacteria</taxon>
        <taxon>Cellvibrionales</taxon>
        <taxon>Halieaceae</taxon>
        <taxon>Parahalioglobus</taxon>
    </lineage>
</organism>
<keyword evidence="2" id="KW-0659">Purine metabolism</keyword>
<dbReference type="InterPro" id="IPR024060">
    <property type="entry name" value="Ureidoglycolate_lyase_dom_sf"/>
</dbReference>
<evidence type="ECO:0000256" key="1">
    <source>
        <dbReference type="ARBA" id="ARBA00011738"/>
    </source>
</evidence>
<dbReference type="PANTHER" id="PTHR21221">
    <property type="entry name" value="UREIDOGLYCOLATE HYDROLASE"/>
    <property type="match status" value="1"/>
</dbReference>
<comment type="subunit">
    <text evidence="1">Homodimer.</text>
</comment>
<reference evidence="5" key="1">
    <citation type="journal article" date="2014" name="Int. J. Syst. Evol. Microbiol.">
        <title>Complete genome sequence of Corynebacterium casei LMG S-19264T (=DSM 44701T), isolated from a smear-ripened cheese.</title>
        <authorList>
            <consortium name="US DOE Joint Genome Institute (JGI-PGF)"/>
            <person name="Walter F."/>
            <person name="Albersmeier A."/>
            <person name="Kalinowski J."/>
            <person name="Ruckert C."/>
        </authorList>
    </citation>
    <scope>NUCLEOTIDE SEQUENCE</scope>
    <source>
        <strain evidence="5">KCTC 23430</strain>
    </source>
</reference>
<dbReference type="InterPro" id="IPR047233">
    <property type="entry name" value="UAH_cupin"/>
</dbReference>
<dbReference type="GO" id="GO:0050385">
    <property type="term" value="F:ureidoglycolate lyase activity"/>
    <property type="evidence" value="ECO:0007669"/>
    <property type="project" value="UniProtKB-EC"/>
</dbReference>
<dbReference type="GO" id="GO:0000256">
    <property type="term" value="P:allantoin catabolic process"/>
    <property type="evidence" value="ECO:0007669"/>
    <property type="project" value="InterPro"/>
</dbReference>
<dbReference type="GO" id="GO:0006144">
    <property type="term" value="P:purine nucleobase metabolic process"/>
    <property type="evidence" value="ECO:0007669"/>
    <property type="project" value="UniProtKB-KW"/>
</dbReference>
<reference evidence="5" key="2">
    <citation type="submission" date="2020-09" db="EMBL/GenBank/DDBJ databases">
        <authorList>
            <person name="Sun Q."/>
            <person name="Kim S."/>
        </authorList>
    </citation>
    <scope>NUCLEOTIDE SEQUENCE</scope>
    <source>
        <strain evidence="5">KCTC 23430</strain>
    </source>
</reference>
<evidence type="ECO:0000256" key="2">
    <source>
        <dbReference type="ARBA" id="ARBA00022631"/>
    </source>
</evidence>
<proteinExistence type="predicted"/>
<evidence type="ECO:0000313" key="6">
    <source>
        <dbReference type="Proteomes" id="UP000644693"/>
    </source>
</evidence>
<dbReference type="AlphaFoldDB" id="A0A918XCD4"/>
<evidence type="ECO:0000256" key="4">
    <source>
        <dbReference type="ARBA" id="ARBA00047684"/>
    </source>
</evidence>
<comment type="catalytic activity">
    <reaction evidence="4">
        <text>(S)-ureidoglycolate = urea + glyoxylate</text>
        <dbReference type="Rhea" id="RHEA:11304"/>
        <dbReference type="ChEBI" id="CHEBI:16199"/>
        <dbReference type="ChEBI" id="CHEBI:36655"/>
        <dbReference type="ChEBI" id="CHEBI:57296"/>
        <dbReference type="EC" id="4.3.2.3"/>
    </reaction>
</comment>
<dbReference type="Proteomes" id="UP000644693">
    <property type="component" value="Unassembled WGS sequence"/>
</dbReference>
<dbReference type="PIRSF" id="PIRSF017306">
    <property type="entry name" value="Ureidogly_hydro"/>
    <property type="match status" value="1"/>
</dbReference>
<dbReference type="GO" id="GO:0004848">
    <property type="term" value="F:ureidoglycolate hydrolase activity"/>
    <property type="evidence" value="ECO:0007669"/>
    <property type="project" value="InterPro"/>
</dbReference>
<dbReference type="CDD" id="cd20298">
    <property type="entry name" value="cupin_UAH"/>
    <property type="match status" value="1"/>
</dbReference>
<evidence type="ECO:0000313" key="5">
    <source>
        <dbReference type="EMBL" id="GHD25539.1"/>
    </source>
</evidence>
<dbReference type="PANTHER" id="PTHR21221:SF1">
    <property type="entry name" value="UREIDOGLYCOLATE LYASE"/>
    <property type="match status" value="1"/>
</dbReference>
<evidence type="ECO:0000256" key="3">
    <source>
        <dbReference type="ARBA" id="ARBA00023239"/>
    </source>
</evidence>
<accession>A0A918XCD4</accession>
<protein>
    <submittedName>
        <fullName evidence="5">Ureidoglycolate lyase</fullName>
    </submittedName>
</protein>
<dbReference type="EMBL" id="BMYM01000001">
    <property type="protein sequence ID" value="GHD25539.1"/>
    <property type="molecule type" value="Genomic_DNA"/>
</dbReference>